<dbReference type="EMBL" id="KZ150014">
    <property type="protein sequence ID" value="PZC75003.1"/>
    <property type="molecule type" value="Genomic_DNA"/>
</dbReference>
<feature type="region of interest" description="Disordered" evidence="1">
    <location>
        <begin position="1"/>
        <end position="42"/>
    </location>
</feature>
<name>A0A2W1BTE7_HELAM</name>
<gene>
    <name evidence="2" type="primary">HaOG206828</name>
    <name evidence="2" type="ORF">B5X24_HaOG206828</name>
</gene>
<keyword evidence="3" id="KW-1185">Reference proteome</keyword>
<evidence type="ECO:0000256" key="1">
    <source>
        <dbReference type="SAM" id="MobiDB-lite"/>
    </source>
</evidence>
<proteinExistence type="predicted"/>
<reference evidence="2 3" key="1">
    <citation type="journal article" date="2017" name="BMC Biol.">
        <title>Genomic innovations, transcriptional plasticity and gene loss underlying the evolution and divergence of two highly polyphagous and invasive Helicoverpa pest species.</title>
        <authorList>
            <person name="Pearce S.L."/>
            <person name="Clarke D.F."/>
            <person name="East P.D."/>
            <person name="Elfekih S."/>
            <person name="Gordon K.H."/>
            <person name="Jermiin L.S."/>
            <person name="McGaughran A."/>
            <person name="Oakeshott J.G."/>
            <person name="Papanikolaou A."/>
            <person name="Perera O.P."/>
            <person name="Rane R.V."/>
            <person name="Richards S."/>
            <person name="Tay W.T."/>
            <person name="Walsh T.K."/>
            <person name="Anderson A."/>
            <person name="Anderson C.J."/>
            <person name="Asgari S."/>
            <person name="Board P.G."/>
            <person name="Bretschneider A."/>
            <person name="Campbell P.M."/>
            <person name="Chertemps T."/>
            <person name="Christeller J.T."/>
            <person name="Coppin C.W."/>
            <person name="Downes S.J."/>
            <person name="Duan G."/>
            <person name="Farnsworth C.A."/>
            <person name="Good R.T."/>
            <person name="Han L.B."/>
            <person name="Han Y.C."/>
            <person name="Hatje K."/>
            <person name="Horne I."/>
            <person name="Huang Y.P."/>
            <person name="Hughes D.S."/>
            <person name="Jacquin-Joly E."/>
            <person name="James W."/>
            <person name="Jhangiani S."/>
            <person name="Kollmar M."/>
            <person name="Kuwar S.S."/>
            <person name="Li S."/>
            <person name="Liu N.Y."/>
            <person name="Maibeche M.T."/>
            <person name="Miller J.R."/>
            <person name="Montagne N."/>
            <person name="Perry T."/>
            <person name="Qu J."/>
            <person name="Song S.V."/>
            <person name="Sutton G.G."/>
            <person name="Vogel H."/>
            <person name="Walenz B.P."/>
            <person name="Xu W."/>
            <person name="Zhang H.J."/>
            <person name="Zou Z."/>
            <person name="Batterham P."/>
            <person name="Edwards O.R."/>
            <person name="Feyereisen R."/>
            <person name="Gibbs R.A."/>
            <person name="Heckel D.G."/>
            <person name="McGrath A."/>
            <person name="Robin C."/>
            <person name="Scherer S.E."/>
            <person name="Worley K.C."/>
            <person name="Wu Y.D."/>
        </authorList>
    </citation>
    <scope>NUCLEOTIDE SEQUENCE [LARGE SCALE GENOMIC DNA]</scope>
    <source>
        <strain evidence="2">Harm_GR_Male_#8</strain>
        <tissue evidence="2">Whole organism</tissue>
    </source>
</reference>
<evidence type="ECO:0000313" key="3">
    <source>
        <dbReference type="Proteomes" id="UP000249218"/>
    </source>
</evidence>
<organism evidence="2 3">
    <name type="scientific">Helicoverpa armigera</name>
    <name type="common">Cotton bollworm</name>
    <name type="synonym">Heliothis armigera</name>
    <dbReference type="NCBI Taxonomy" id="29058"/>
    <lineage>
        <taxon>Eukaryota</taxon>
        <taxon>Metazoa</taxon>
        <taxon>Ecdysozoa</taxon>
        <taxon>Arthropoda</taxon>
        <taxon>Hexapoda</taxon>
        <taxon>Insecta</taxon>
        <taxon>Pterygota</taxon>
        <taxon>Neoptera</taxon>
        <taxon>Endopterygota</taxon>
        <taxon>Lepidoptera</taxon>
        <taxon>Glossata</taxon>
        <taxon>Ditrysia</taxon>
        <taxon>Noctuoidea</taxon>
        <taxon>Noctuidae</taxon>
        <taxon>Heliothinae</taxon>
        <taxon>Helicoverpa</taxon>
    </lineage>
</organism>
<sequence length="105" mass="12610">MWSQWSRASGRRAASRAERTKNPLRHKNTRRQNETDPCTRAGQHLLRICVRSSRSPRASRTYRDSTRIPRFDLKLRRMRPSIYHMAFDRSPETRRPVTFEKRRAS</sequence>
<accession>A0A2W1BTE7</accession>
<protein>
    <submittedName>
        <fullName evidence="2">Uncharacterized protein</fullName>
    </submittedName>
</protein>
<evidence type="ECO:0000313" key="2">
    <source>
        <dbReference type="EMBL" id="PZC75003.1"/>
    </source>
</evidence>
<dbReference type="AlphaFoldDB" id="A0A2W1BTE7"/>
<dbReference type="Proteomes" id="UP000249218">
    <property type="component" value="Unassembled WGS sequence"/>
</dbReference>